<dbReference type="Gene3D" id="3.30.1490.100">
    <property type="entry name" value="DNA polymerase, Y-family, little finger domain"/>
    <property type="match status" value="1"/>
</dbReference>
<dbReference type="AlphaFoldDB" id="A0A939BZH6"/>
<feature type="domain" description="DNA polymerase Y-family little finger" evidence="2">
    <location>
        <begin position="76"/>
        <end position="158"/>
    </location>
</feature>
<dbReference type="Proteomes" id="UP000663791">
    <property type="component" value="Unassembled WGS sequence"/>
</dbReference>
<evidence type="ECO:0000259" key="2">
    <source>
        <dbReference type="Pfam" id="PF11799"/>
    </source>
</evidence>
<dbReference type="GO" id="GO:0009432">
    <property type="term" value="P:SOS response"/>
    <property type="evidence" value="ECO:0007669"/>
    <property type="project" value="TreeGrafter"/>
</dbReference>
<comment type="catalytic activity">
    <reaction evidence="1">
        <text>DNA(n) + a 2'-deoxyribonucleoside 5'-triphosphate = DNA(n+1) + diphosphate</text>
        <dbReference type="Rhea" id="RHEA:22508"/>
        <dbReference type="Rhea" id="RHEA-COMP:17339"/>
        <dbReference type="Rhea" id="RHEA-COMP:17340"/>
        <dbReference type="ChEBI" id="CHEBI:33019"/>
        <dbReference type="ChEBI" id="CHEBI:61560"/>
        <dbReference type="ChEBI" id="CHEBI:173112"/>
        <dbReference type="EC" id="2.7.7.7"/>
    </reaction>
</comment>
<gene>
    <name evidence="3" type="ORF">JK386_15585</name>
</gene>
<comment type="caution">
    <text evidence="3">The sequence shown here is derived from an EMBL/GenBank/DDBJ whole genome shotgun (WGS) entry which is preliminary data.</text>
</comment>
<dbReference type="SUPFAM" id="SSF100879">
    <property type="entry name" value="Lesion bypass DNA polymerase (Y-family), little finger domain"/>
    <property type="match status" value="1"/>
</dbReference>
<dbReference type="InterPro" id="IPR017961">
    <property type="entry name" value="DNA_pol_Y-fam_little_finger"/>
</dbReference>
<dbReference type="RefSeq" id="WP_205292645.1">
    <property type="nucleotide sequence ID" value="NZ_CP074406.1"/>
</dbReference>
<sequence length="185" mass="19873">MAKLASRLAKPDGVRAIPPDRVPAEVHPLDVGALYGVGEATRRRLHLHDLAWGTDRDRLRPGGAGVFGLGEGEAERSMGAQHTLAADVSDRDALHRELLALVARVTRRARTAGRLRRTVAVTVRLADFTTTTRSRSLAEPTAGWLDIDRAGDRAAARFGSRALTRASLLRPGAGEPDRPPGWPTG</sequence>
<evidence type="ECO:0000313" key="4">
    <source>
        <dbReference type="Proteomes" id="UP000663791"/>
    </source>
</evidence>
<reference evidence="3" key="1">
    <citation type="submission" date="2021-01" db="EMBL/GenBank/DDBJ databases">
        <title>Novel species in genus Nocardioides.</title>
        <authorList>
            <person name="Zhang G."/>
        </authorList>
    </citation>
    <scope>NUCLEOTIDE SEQUENCE</scope>
    <source>
        <strain evidence="3">Zg-536</strain>
    </source>
</reference>
<proteinExistence type="predicted"/>
<dbReference type="PANTHER" id="PTHR11076">
    <property type="entry name" value="DNA REPAIR POLYMERASE UMUC / TRANSFERASE FAMILY MEMBER"/>
    <property type="match status" value="1"/>
</dbReference>
<organism evidence="3 4">
    <name type="scientific">Nocardioides faecalis</name>
    <dbReference type="NCBI Taxonomy" id="2803858"/>
    <lineage>
        <taxon>Bacteria</taxon>
        <taxon>Bacillati</taxon>
        <taxon>Actinomycetota</taxon>
        <taxon>Actinomycetes</taxon>
        <taxon>Propionibacteriales</taxon>
        <taxon>Nocardioidaceae</taxon>
        <taxon>Nocardioides</taxon>
    </lineage>
</organism>
<dbReference type="GO" id="GO:0042276">
    <property type="term" value="P:error-prone translesion synthesis"/>
    <property type="evidence" value="ECO:0007669"/>
    <property type="project" value="TreeGrafter"/>
</dbReference>
<dbReference type="EMBL" id="JAERTX010000016">
    <property type="protein sequence ID" value="MBM9461323.1"/>
    <property type="molecule type" value="Genomic_DNA"/>
</dbReference>
<dbReference type="GO" id="GO:0006281">
    <property type="term" value="P:DNA repair"/>
    <property type="evidence" value="ECO:0007669"/>
    <property type="project" value="InterPro"/>
</dbReference>
<name>A0A939BZH6_9ACTN</name>
<dbReference type="GO" id="GO:0003887">
    <property type="term" value="F:DNA-directed DNA polymerase activity"/>
    <property type="evidence" value="ECO:0007669"/>
    <property type="project" value="UniProtKB-EC"/>
</dbReference>
<dbReference type="InterPro" id="IPR043502">
    <property type="entry name" value="DNA/RNA_pol_sf"/>
</dbReference>
<dbReference type="InterPro" id="IPR050116">
    <property type="entry name" value="DNA_polymerase-Y"/>
</dbReference>
<accession>A0A939BZH6</accession>
<dbReference type="SUPFAM" id="SSF56672">
    <property type="entry name" value="DNA/RNA polymerases"/>
    <property type="match status" value="1"/>
</dbReference>
<dbReference type="GO" id="GO:0005829">
    <property type="term" value="C:cytosol"/>
    <property type="evidence" value="ECO:0007669"/>
    <property type="project" value="TreeGrafter"/>
</dbReference>
<evidence type="ECO:0000313" key="3">
    <source>
        <dbReference type="EMBL" id="MBM9461323.1"/>
    </source>
</evidence>
<keyword evidence="4" id="KW-1185">Reference proteome</keyword>
<evidence type="ECO:0000256" key="1">
    <source>
        <dbReference type="ARBA" id="ARBA00049244"/>
    </source>
</evidence>
<dbReference type="Pfam" id="PF11799">
    <property type="entry name" value="IMS_C"/>
    <property type="match status" value="1"/>
</dbReference>
<protein>
    <recommendedName>
        <fullName evidence="2">DNA polymerase Y-family little finger domain-containing protein</fullName>
    </recommendedName>
</protein>
<dbReference type="PANTHER" id="PTHR11076:SF33">
    <property type="entry name" value="DNA POLYMERASE KAPPA"/>
    <property type="match status" value="1"/>
</dbReference>
<dbReference type="InterPro" id="IPR036775">
    <property type="entry name" value="DNA_pol_Y-fam_lit_finger_sf"/>
</dbReference>
<dbReference type="GO" id="GO:0003684">
    <property type="term" value="F:damaged DNA binding"/>
    <property type="evidence" value="ECO:0007669"/>
    <property type="project" value="InterPro"/>
</dbReference>